<accession>A0A3G1IVQ8</accession>
<evidence type="ECO:0000256" key="1">
    <source>
        <dbReference type="SAM" id="Phobius"/>
    </source>
</evidence>
<reference evidence="2" key="1">
    <citation type="submission" date="2017-05" db="EMBL/GenBank/DDBJ databases">
        <title>Plastid comparative genomics reveals ancient divergence between Glaucophyte genera.</title>
        <authorList>
            <person name="Figueroa-Martinez F.J."/>
            <person name="Jackson C."/>
            <person name="Reyes-Prieto A."/>
        </authorList>
    </citation>
    <scope>NUCLEOTIDE SEQUENCE</scope>
    <source>
        <strain evidence="2">SAG 46.84</strain>
    </source>
</reference>
<keyword evidence="2" id="KW-0934">Plastid</keyword>
<gene>
    <name evidence="2" type="primary">ftsQ</name>
</gene>
<feature type="transmembrane region" description="Helical" evidence="1">
    <location>
        <begin position="51"/>
        <end position="70"/>
    </location>
</feature>
<keyword evidence="2" id="KW-0131">Cell cycle</keyword>
<protein>
    <submittedName>
        <fullName evidence="2">Cell division protein FtsQ</fullName>
    </submittedName>
</protein>
<dbReference type="EMBL" id="MF167426">
    <property type="protein sequence ID" value="ASQ40144.1"/>
    <property type="molecule type" value="Genomic_DNA"/>
</dbReference>
<keyword evidence="1" id="KW-1133">Transmembrane helix</keyword>
<name>A0A3G1IVQ8_9EUKA</name>
<sequence>MKKKKLIKRKISVFNLIKKLTKIFFKFFEYFQLKIIQICNIFSLKILKKKLYIYIKQKTIIFFLYIYIYIQRFLPFIPFLIKRLYSIIFKAINIATLYYNKWRNYLSPKVRFSFILVIALFLQLTEYLNVLKYKSSNIIWNYKFLNISEKKISSIQKYFINSFIWKLNPKQIYLFINKKNINFIKEKTKVCIRKKGIKNKPKCFFKYRDIKSNFENIYLSKIFIKKEFFPFKIKIDTEFNPTTFVKDKNFFGLLDTNGTFVRLHNSYYFHKKSSLKINLLIVKGKNNLFLNIGSNSYKNSSRQFGWYLFQKFIFNSPVKVYEINNINKNNLILKTEYGYIHLGKSYKVHVIKEKLEIIDKIKSAFDYFILDETPLMWNNQRPFFPNEIKSIDITQEIWHKPSYALLYHKNDITKPQWVFRPENLYINPIIKLNRSIREKPDNQNIEFFDDIFKNYNVHQHNKLYRSKYKTYWIDPDKIKNTY</sequence>
<geneLocation type="plastid" evidence="2"/>
<dbReference type="RefSeq" id="YP_009546083.1">
    <property type="nucleotide sequence ID" value="NC_040153.1"/>
</dbReference>
<dbReference type="GeneID" id="38572720"/>
<organism evidence="2">
    <name type="scientific">Gloeochaete wittrockiana</name>
    <dbReference type="NCBI Taxonomy" id="38269"/>
    <lineage>
        <taxon>Eukaryota</taxon>
        <taxon>Glaucocystophyceae</taxon>
        <taxon>Gloeochaetales</taxon>
        <taxon>Gloeochaetaceae</taxon>
        <taxon>Gloeochaete</taxon>
    </lineage>
</organism>
<proteinExistence type="predicted"/>
<dbReference type="GO" id="GO:0051301">
    <property type="term" value="P:cell division"/>
    <property type="evidence" value="ECO:0007669"/>
    <property type="project" value="UniProtKB-KW"/>
</dbReference>
<keyword evidence="1" id="KW-0812">Transmembrane</keyword>
<dbReference type="AlphaFoldDB" id="A0A3G1IVQ8"/>
<evidence type="ECO:0000313" key="2">
    <source>
        <dbReference type="EMBL" id="ASQ40144.1"/>
    </source>
</evidence>
<keyword evidence="1" id="KW-0472">Membrane</keyword>
<keyword evidence="2" id="KW-0132">Cell division</keyword>